<dbReference type="Gene3D" id="3.80.10.10">
    <property type="entry name" value="Ribonuclease Inhibitor"/>
    <property type="match status" value="1"/>
</dbReference>
<feature type="compositionally biased region" description="Basic and acidic residues" evidence="10">
    <location>
        <begin position="205"/>
        <end position="219"/>
    </location>
</feature>
<dbReference type="SUPFAM" id="SSF52058">
    <property type="entry name" value="L domain-like"/>
    <property type="match status" value="1"/>
</dbReference>
<keyword evidence="13" id="KW-1185">Reference proteome</keyword>
<evidence type="ECO:0000256" key="7">
    <source>
        <dbReference type="ARBA" id="ARBA00023069"/>
    </source>
</evidence>
<dbReference type="SMART" id="SM00365">
    <property type="entry name" value="LRR_SD22"/>
    <property type="match status" value="3"/>
</dbReference>
<dbReference type="InterPro" id="IPR007052">
    <property type="entry name" value="CS_dom"/>
</dbReference>
<feature type="compositionally biased region" description="Basic and acidic residues" evidence="10">
    <location>
        <begin position="391"/>
        <end position="403"/>
    </location>
</feature>
<feature type="domain" description="CS" evidence="11">
    <location>
        <begin position="299"/>
        <end position="389"/>
    </location>
</feature>
<keyword evidence="7" id="KW-0969">Cilium</keyword>
<protein>
    <recommendedName>
        <fullName evidence="11">CS domain-containing protein</fullName>
    </recommendedName>
</protein>
<evidence type="ECO:0000256" key="2">
    <source>
        <dbReference type="ARBA" id="ARBA00004496"/>
    </source>
</evidence>
<evidence type="ECO:0000256" key="4">
    <source>
        <dbReference type="ARBA" id="ARBA00022614"/>
    </source>
</evidence>
<feature type="region of interest" description="Disordered" evidence="10">
    <location>
        <begin position="391"/>
        <end position="410"/>
    </location>
</feature>
<dbReference type="PANTHER" id="PTHR18849">
    <property type="entry name" value="LEUCINE RICH REPEAT PROTEIN"/>
    <property type="match status" value="1"/>
</dbReference>
<proteinExistence type="inferred from homology"/>
<evidence type="ECO:0000256" key="1">
    <source>
        <dbReference type="ARBA" id="ARBA00004138"/>
    </source>
</evidence>
<evidence type="ECO:0000256" key="5">
    <source>
        <dbReference type="ARBA" id="ARBA00022737"/>
    </source>
</evidence>
<evidence type="ECO:0000256" key="10">
    <source>
        <dbReference type="SAM" id="MobiDB-lite"/>
    </source>
</evidence>
<dbReference type="FunFam" id="3.80.10.10:FF:000052">
    <property type="entry name" value="Leucine rich repeat containing 6"/>
    <property type="match status" value="1"/>
</dbReference>
<evidence type="ECO:0000259" key="11">
    <source>
        <dbReference type="PROSITE" id="PS51203"/>
    </source>
</evidence>
<dbReference type="Pfam" id="PF14580">
    <property type="entry name" value="LRR_9"/>
    <property type="match status" value="1"/>
</dbReference>
<evidence type="ECO:0000313" key="12">
    <source>
        <dbReference type="EMBL" id="RUS78319.1"/>
    </source>
</evidence>
<name>A0A433T9S4_ELYCH</name>
<evidence type="ECO:0000256" key="8">
    <source>
        <dbReference type="ARBA" id="ARBA00023273"/>
    </source>
</evidence>
<dbReference type="GO" id="GO:0005929">
    <property type="term" value="C:cilium"/>
    <property type="evidence" value="ECO:0007669"/>
    <property type="project" value="UniProtKB-SubCell"/>
</dbReference>
<comment type="similarity">
    <text evidence="9">Belongs to the tilB family.</text>
</comment>
<dbReference type="InterPro" id="IPR032675">
    <property type="entry name" value="LRR_dom_sf"/>
</dbReference>
<feature type="region of interest" description="Disordered" evidence="10">
    <location>
        <begin position="267"/>
        <end position="295"/>
    </location>
</feature>
<keyword evidence="4" id="KW-0433">Leucine-rich repeat</keyword>
<dbReference type="Proteomes" id="UP000271974">
    <property type="component" value="Unassembled WGS sequence"/>
</dbReference>
<comment type="caution">
    <text evidence="12">The sequence shown here is derived from an EMBL/GenBank/DDBJ whole genome shotgun (WGS) entry which is preliminary data.</text>
</comment>
<dbReference type="InterPro" id="IPR001611">
    <property type="entry name" value="Leu-rich_rpt"/>
</dbReference>
<dbReference type="Pfam" id="PF23602">
    <property type="entry name" value="CS_DNAAF11_C"/>
    <property type="match status" value="1"/>
</dbReference>
<keyword evidence="8" id="KW-0966">Cell projection</keyword>
<dbReference type="GO" id="GO:0005737">
    <property type="term" value="C:cytoplasm"/>
    <property type="evidence" value="ECO:0007669"/>
    <property type="project" value="UniProtKB-SubCell"/>
</dbReference>
<feature type="region of interest" description="Disordered" evidence="10">
    <location>
        <begin position="186"/>
        <end position="234"/>
    </location>
</feature>
<evidence type="ECO:0000313" key="13">
    <source>
        <dbReference type="Proteomes" id="UP000271974"/>
    </source>
</evidence>
<evidence type="ECO:0000256" key="9">
    <source>
        <dbReference type="ARBA" id="ARBA00049982"/>
    </source>
</evidence>
<dbReference type="SMART" id="SM00446">
    <property type="entry name" value="LRRcap"/>
    <property type="match status" value="1"/>
</dbReference>
<evidence type="ECO:0000256" key="6">
    <source>
        <dbReference type="ARBA" id="ARBA00023054"/>
    </source>
</evidence>
<accession>A0A433T9S4</accession>
<feature type="compositionally biased region" description="Basic and acidic residues" evidence="10">
    <location>
        <begin position="186"/>
        <end position="195"/>
    </location>
</feature>
<dbReference type="PANTHER" id="PTHR18849:SF0">
    <property type="entry name" value="CILIA- AND FLAGELLA-ASSOCIATED PROTEIN 410-RELATED"/>
    <property type="match status" value="1"/>
</dbReference>
<keyword evidence="6" id="KW-0175">Coiled coil</keyword>
<reference evidence="12 13" key="1">
    <citation type="submission" date="2019-01" db="EMBL/GenBank/DDBJ databases">
        <title>A draft genome assembly of the solar-powered sea slug Elysia chlorotica.</title>
        <authorList>
            <person name="Cai H."/>
            <person name="Li Q."/>
            <person name="Fang X."/>
            <person name="Li J."/>
            <person name="Curtis N.E."/>
            <person name="Altenburger A."/>
            <person name="Shibata T."/>
            <person name="Feng M."/>
            <person name="Maeda T."/>
            <person name="Schwartz J.A."/>
            <person name="Shigenobu S."/>
            <person name="Lundholm N."/>
            <person name="Nishiyama T."/>
            <person name="Yang H."/>
            <person name="Hasebe M."/>
            <person name="Li S."/>
            <person name="Pierce S.K."/>
            <person name="Wang J."/>
        </authorList>
    </citation>
    <scope>NUCLEOTIDE SEQUENCE [LARGE SCALE GENOMIC DNA]</scope>
    <source>
        <strain evidence="12">EC2010</strain>
        <tissue evidence="12">Whole organism of an adult</tissue>
    </source>
</reference>
<dbReference type="OrthoDB" id="10250990at2759"/>
<sequence length="468" mass="54242">MVRITEDMVRKRSEHNEMQISTLEEISLHQQDIERLEYLDKWCRDLKILYLQSNLIPKIENVGRLKKLEYINLALNNVEKIENLEGCESLKKLDLTVNFVGELTSVESLRNLYNFRELFLTGNPCADYEHYREYVVATLPQLQWLDGTEIEKSERIQAIQDLPFIRGYILEQQNRYLKKRAREKAEYTQKLKMPDEENENNGENSNKENLGKTKSDGRWYTDINEGDKTGNSSEAATIKKTHEEKVDDFWQQQSSYTPESRIEVHNHLKELKEKEEKKDETDEKPSRKYFADDGRPFNVNEPKVDFKLTEDDENIFLDVSIFKHTDTSMLDCDVQPQYVRVVLKGKILQLQLPEEVSGVNSKAQRSKITGHLLITMPKLKPVLRPKQLKTENKPSHDVAEAKKNQSKMQSTQYLEVDAKARSGPDITGIVKDKTSVKAPFGGYADRTAVETRLNSADFLDDPDVPPLE</sequence>
<keyword evidence="3" id="KW-0963">Cytoplasm</keyword>
<dbReference type="EMBL" id="RQTK01000518">
    <property type="protein sequence ID" value="RUS78319.1"/>
    <property type="molecule type" value="Genomic_DNA"/>
</dbReference>
<comment type="subcellular location">
    <subcellularLocation>
        <location evidence="1">Cell projection</location>
        <location evidence="1">Cilium</location>
    </subcellularLocation>
    <subcellularLocation>
        <location evidence="2">Cytoplasm</location>
    </subcellularLocation>
</comment>
<keyword evidence="5" id="KW-0677">Repeat</keyword>
<dbReference type="GO" id="GO:0036158">
    <property type="term" value="P:outer dynein arm assembly"/>
    <property type="evidence" value="ECO:0007669"/>
    <property type="project" value="TreeGrafter"/>
</dbReference>
<dbReference type="AlphaFoldDB" id="A0A433T9S4"/>
<dbReference type="PROSITE" id="PS51203">
    <property type="entry name" value="CS"/>
    <property type="match status" value="1"/>
</dbReference>
<evidence type="ECO:0000256" key="3">
    <source>
        <dbReference type="ARBA" id="ARBA00022490"/>
    </source>
</evidence>
<gene>
    <name evidence="12" type="ORF">EGW08_013923</name>
</gene>
<dbReference type="PROSITE" id="PS51450">
    <property type="entry name" value="LRR"/>
    <property type="match status" value="2"/>
</dbReference>
<dbReference type="InterPro" id="IPR056496">
    <property type="entry name" value="CS_DNAAF11_C"/>
</dbReference>
<dbReference type="STRING" id="188477.A0A433T9S4"/>
<dbReference type="InterPro" id="IPR003603">
    <property type="entry name" value="U2A'_phosphoprotein32A_C"/>
</dbReference>
<organism evidence="12 13">
    <name type="scientific">Elysia chlorotica</name>
    <name type="common">Eastern emerald elysia</name>
    <name type="synonym">Sea slug</name>
    <dbReference type="NCBI Taxonomy" id="188477"/>
    <lineage>
        <taxon>Eukaryota</taxon>
        <taxon>Metazoa</taxon>
        <taxon>Spiralia</taxon>
        <taxon>Lophotrochozoa</taxon>
        <taxon>Mollusca</taxon>
        <taxon>Gastropoda</taxon>
        <taxon>Heterobranchia</taxon>
        <taxon>Euthyneura</taxon>
        <taxon>Panpulmonata</taxon>
        <taxon>Sacoglossa</taxon>
        <taxon>Placobranchoidea</taxon>
        <taxon>Plakobranchidae</taxon>
        <taxon>Elysia</taxon>
    </lineage>
</organism>